<comment type="caution">
    <text evidence="2">The sequence shown here is derived from an EMBL/GenBank/DDBJ whole genome shotgun (WGS) entry which is preliminary data.</text>
</comment>
<evidence type="ECO:0000259" key="1">
    <source>
        <dbReference type="Pfam" id="PF06985"/>
    </source>
</evidence>
<feature type="domain" description="Heterokaryon incompatibility" evidence="1">
    <location>
        <begin position="202"/>
        <end position="355"/>
    </location>
</feature>
<dbReference type="PANTHER" id="PTHR33112">
    <property type="entry name" value="DOMAIN PROTEIN, PUTATIVE-RELATED"/>
    <property type="match status" value="1"/>
</dbReference>
<name>A0A9P6CU38_9AGAR</name>
<protein>
    <submittedName>
        <fullName evidence="2">HET-domain-containing protein</fullName>
    </submittedName>
</protein>
<dbReference type="AlphaFoldDB" id="A0A9P6CU38"/>
<reference evidence="2" key="1">
    <citation type="submission" date="2020-11" db="EMBL/GenBank/DDBJ databases">
        <authorList>
            <consortium name="DOE Joint Genome Institute"/>
            <person name="Ahrendt S."/>
            <person name="Riley R."/>
            <person name="Andreopoulos W."/>
            <person name="Labutti K."/>
            <person name="Pangilinan J."/>
            <person name="Ruiz-Duenas F.J."/>
            <person name="Barrasa J.M."/>
            <person name="Sanchez-Garcia M."/>
            <person name="Camarero S."/>
            <person name="Miyauchi S."/>
            <person name="Serrano A."/>
            <person name="Linde D."/>
            <person name="Babiker R."/>
            <person name="Drula E."/>
            <person name="Ayuso-Fernandez I."/>
            <person name="Pacheco R."/>
            <person name="Padilla G."/>
            <person name="Ferreira P."/>
            <person name="Barriuso J."/>
            <person name="Kellner H."/>
            <person name="Castanera R."/>
            <person name="Alfaro M."/>
            <person name="Ramirez L."/>
            <person name="Pisabarro A.G."/>
            <person name="Kuo A."/>
            <person name="Tritt A."/>
            <person name="Lipzen A."/>
            <person name="He G."/>
            <person name="Yan M."/>
            <person name="Ng V."/>
            <person name="Cullen D."/>
            <person name="Martin F."/>
            <person name="Rosso M.-N."/>
            <person name="Henrissat B."/>
            <person name="Hibbett D."/>
            <person name="Martinez A.T."/>
            <person name="Grigoriev I.V."/>
        </authorList>
    </citation>
    <scope>NUCLEOTIDE SEQUENCE</scope>
    <source>
        <strain evidence="2">CIRM-BRFM 674</strain>
    </source>
</reference>
<dbReference type="InterPro" id="IPR010730">
    <property type="entry name" value="HET"/>
</dbReference>
<dbReference type="Proteomes" id="UP000807469">
    <property type="component" value="Unassembled WGS sequence"/>
</dbReference>
<dbReference type="OrthoDB" id="5125733at2759"/>
<accession>A0A9P6CU38</accession>
<evidence type="ECO:0000313" key="3">
    <source>
        <dbReference type="Proteomes" id="UP000807469"/>
    </source>
</evidence>
<dbReference type="PANTHER" id="PTHR33112:SF16">
    <property type="entry name" value="HETEROKARYON INCOMPATIBILITY DOMAIN-CONTAINING PROTEIN"/>
    <property type="match status" value="1"/>
</dbReference>
<evidence type="ECO:0000313" key="2">
    <source>
        <dbReference type="EMBL" id="KAF9479152.1"/>
    </source>
</evidence>
<dbReference type="Pfam" id="PF06985">
    <property type="entry name" value="HET"/>
    <property type="match status" value="1"/>
</dbReference>
<gene>
    <name evidence="2" type="ORF">BDN70DRAFT_858914</name>
</gene>
<dbReference type="EMBL" id="MU155219">
    <property type="protein sequence ID" value="KAF9479152.1"/>
    <property type="molecule type" value="Genomic_DNA"/>
</dbReference>
<organism evidence="2 3">
    <name type="scientific">Pholiota conissans</name>
    <dbReference type="NCBI Taxonomy" id="109636"/>
    <lineage>
        <taxon>Eukaryota</taxon>
        <taxon>Fungi</taxon>
        <taxon>Dikarya</taxon>
        <taxon>Basidiomycota</taxon>
        <taxon>Agaricomycotina</taxon>
        <taxon>Agaricomycetes</taxon>
        <taxon>Agaricomycetidae</taxon>
        <taxon>Agaricales</taxon>
        <taxon>Agaricineae</taxon>
        <taxon>Strophariaceae</taxon>
        <taxon>Pholiota</taxon>
    </lineage>
</organism>
<proteinExistence type="predicted"/>
<keyword evidence="3" id="KW-1185">Reference proteome</keyword>
<sequence>MSNRQTEPPNQSSLSFLCSRCRTGPFTFENFRQAIQEDYEESTTIQGHCYVTTWGQISQSIRDDSCSWCTIIRRTRDGLPTDRFPSVNEDDVGVTVKFQILKKMGWNRSDSDFWYLQIYLNGFKEATYLAYEGDGANKLWPRASQETPYVNYLKISECIKVCETHERCPPIEEAYLPTRVIDCSDPSKPRLIETHRQIKGLYCALSYVWGGEQYQKTTTSNINTYVREGINVVLPQTISDAILVTNKLGIRYLWVDALCIIQDSSEDKDNELGIMARIYRDAYLTISALSAFRADHGFLPDERAPDVLPFYFADPSRSPGWMILKYIIPRFLPGSDIHVDIMPNPLDGRAWCLQESKLSPRRLIFQPPYLSYKCPSFNELDISQPPPLYARDAGAPSDDHIFFHANTNTPTEDFRKELREQWQRILMDYCERKITVSSDKLVALASIAETFQPLLDDCYIAGLWRKEFFDNLFWAVCPPMGPDGNHLPRPSGYRAPTWSWASVDGKLLTPSSRVPSSKTYEAEIVSCEAIPKISNYPFGEIKEAKLTLRAKAHPLMRDGQKCTFMEHKATSSTKGRRARGSTGRIWIPPPGNCFAPLAAAGDSDESKKEMEIAMSVRSMLFDCLEGTEQDRQKDFYVVVLRAGKGLGGHMGDWMQGFLLLRVEGEVELYRRVAQFNFQGYNVQWSKRYESASKYDLPWPDWFDAMPLKTLTLV</sequence>